<dbReference type="EnsemblMetazoa" id="G20564.2">
    <property type="protein sequence ID" value="G20564.2:cds"/>
    <property type="gene ID" value="G20564"/>
</dbReference>
<organism evidence="1 2">
    <name type="scientific">Magallana gigas</name>
    <name type="common">Pacific oyster</name>
    <name type="synonym">Crassostrea gigas</name>
    <dbReference type="NCBI Taxonomy" id="29159"/>
    <lineage>
        <taxon>Eukaryota</taxon>
        <taxon>Metazoa</taxon>
        <taxon>Spiralia</taxon>
        <taxon>Lophotrochozoa</taxon>
        <taxon>Mollusca</taxon>
        <taxon>Bivalvia</taxon>
        <taxon>Autobranchia</taxon>
        <taxon>Pteriomorphia</taxon>
        <taxon>Ostreida</taxon>
        <taxon>Ostreoidea</taxon>
        <taxon>Ostreidae</taxon>
        <taxon>Magallana</taxon>
    </lineage>
</organism>
<dbReference type="Proteomes" id="UP000005408">
    <property type="component" value="Unassembled WGS sequence"/>
</dbReference>
<reference evidence="1" key="1">
    <citation type="submission" date="2022-08" db="UniProtKB">
        <authorList>
            <consortium name="EnsemblMetazoa"/>
        </authorList>
    </citation>
    <scope>IDENTIFICATION</scope>
    <source>
        <strain evidence="1">05x7-T-G4-1.051#20</strain>
    </source>
</reference>
<protein>
    <submittedName>
        <fullName evidence="1">Uncharacterized protein</fullName>
    </submittedName>
</protein>
<evidence type="ECO:0000313" key="1">
    <source>
        <dbReference type="EnsemblMetazoa" id="G20564.2:cds"/>
    </source>
</evidence>
<proteinExistence type="predicted"/>
<sequence length="60" mass="6558">EAVLDNPDTCGISEMARCVCDLTKLFYGENKHGTATACTKKTGDLCNRPGIQLNQRGVYH</sequence>
<keyword evidence="2" id="KW-1185">Reference proteome</keyword>
<name>A0A8W8JRB9_MAGGI</name>
<dbReference type="AlphaFoldDB" id="A0A8W8JRB9"/>
<evidence type="ECO:0000313" key="2">
    <source>
        <dbReference type="Proteomes" id="UP000005408"/>
    </source>
</evidence>
<accession>A0A8W8JRB9</accession>